<name>A0A1H2BS12_MUCMA</name>
<evidence type="ECO:0000259" key="1">
    <source>
        <dbReference type="Pfam" id="PF18922"/>
    </source>
</evidence>
<dbReference type="InterPro" id="IPR043729">
    <property type="entry name" value="DUF5672"/>
</dbReference>
<feature type="domain" description="DUF5672" evidence="1">
    <location>
        <begin position="61"/>
        <end position="254"/>
    </location>
</feature>
<reference evidence="2 3" key="1">
    <citation type="submission" date="2016-10" db="EMBL/GenBank/DDBJ databases">
        <authorList>
            <person name="de Groot N.N."/>
        </authorList>
    </citation>
    <scope>NUCLEOTIDE SEQUENCE [LARGE SCALE GENOMIC DNA]</scope>
    <source>
        <strain evidence="2 3">MP1X4</strain>
    </source>
</reference>
<dbReference type="STRING" id="652787.SAMN05216490_4308"/>
<dbReference type="AlphaFoldDB" id="A0A1H2BS12"/>
<evidence type="ECO:0000313" key="2">
    <source>
        <dbReference type="EMBL" id="SDT60953.1"/>
    </source>
</evidence>
<protein>
    <recommendedName>
        <fullName evidence="1">DUF5672 domain-containing protein</fullName>
    </recommendedName>
</protein>
<dbReference type="RefSeq" id="WP_091377941.1">
    <property type="nucleotide sequence ID" value="NZ_LT629740.1"/>
</dbReference>
<proteinExistence type="predicted"/>
<organism evidence="2 3">
    <name type="scientific">Mucilaginibacter mallensis</name>
    <dbReference type="NCBI Taxonomy" id="652787"/>
    <lineage>
        <taxon>Bacteria</taxon>
        <taxon>Pseudomonadati</taxon>
        <taxon>Bacteroidota</taxon>
        <taxon>Sphingobacteriia</taxon>
        <taxon>Sphingobacteriales</taxon>
        <taxon>Sphingobacteriaceae</taxon>
        <taxon>Mucilaginibacter</taxon>
    </lineage>
</organism>
<dbReference type="Pfam" id="PF18922">
    <property type="entry name" value="DUF5672"/>
    <property type="match status" value="1"/>
</dbReference>
<keyword evidence="3" id="KW-1185">Reference proteome</keyword>
<evidence type="ECO:0000313" key="3">
    <source>
        <dbReference type="Proteomes" id="UP000199679"/>
    </source>
</evidence>
<gene>
    <name evidence="2" type="ORF">SAMN05216490_4308</name>
</gene>
<accession>A0A1H2BS12</accession>
<dbReference type="OrthoDB" id="7391526at2"/>
<dbReference type="EMBL" id="LT629740">
    <property type="protein sequence ID" value="SDT60953.1"/>
    <property type="molecule type" value="Genomic_DNA"/>
</dbReference>
<dbReference type="Proteomes" id="UP000199679">
    <property type="component" value="Chromosome I"/>
</dbReference>
<sequence length="329" mass="38894">MYLIKDFTERVAIVIPMYKNELSDYEAASLNQCFTVLGKYPIIVIKPRSLHLTVLDGYSGIEYMDFDDAYFYDMRGYNRLMLWEGFYGRFFTYEYILIYQLDAFVFNDLLLHWCKMGYDYIGAPWLRGAKYIDTFKAVKSKLKIFIHTHFNRTQPGTDLPTDIQFENKVGNGGLSLRKVHTFYHALKNHKQSTAKYLYRPEHYFNEDVWWSIELNRHKNILKMPGYKTAVFFSIENEPEQAFELTGQRMPFACHAWDKHLDFWADKIAIRQNSSLRKKKVATVKVASSGYTGYTDANTARYAQRNQDYLYDEITKHAWDDGPLKLREDD</sequence>